<dbReference type="AlphaFoldDB" id="A0A0S8FVF9"/>
<dbReference type="InterPro" id="IPR045175">
    <property type="entry name" value="M28_fam"/>
</dbReference>
<dbReference type="SUPFAM" id="SSF53187">
    <property type="entry name" value="Zn-dependent exopeptidases"/>
    <property type="match status" value="1"/>
</dbReference>
<name>A0A0S8FVF9_UNCW3</name>
<proteinExistence type="predicted"/>
<evidence type="ECO:0000313" key="3">
    <source>
        <dbReference type="Proteomes" id="UP000051373"/>
    </source>
</evidence>
<organism evidence="2 3">
    <name type="scientific">candidate division WOR_3 bacterium SM23_42</name>
    <dbReference type="NCBI Taxonomy" id="1703779"/>
    <lineage>
        <taxon>Bacteria</taxon>
        <taxon>Bacteria division WOR-3</taxon>
    </lineage>
</organism>
<dbReference type="PANTHER" id="PTHR12147:SF26">
    <property type="entry name" value="PEPTIDASE M28 DOMAIN-CONTAINING PROTEIN"/>
    <property type="match status" value="1"/>
</dbReference>
<dbReference type="Proteomes" id="UP000051373">
    <property type="component" value="Unassembled WGS sequence"/>
</dbReference>
<dbReference type="InterPro" id="IPR026444">
    <property type="entry name" value="Secre_tail"/>
</dbReference>
<dbReference type="Pfam" id="PF04389">
    <property type="entry name" value="Peptidase_M28"/>
    <property type="match status" value="1"/>
</dbReference>
<dbReference type="PANTHER" id="PTHR12147">
    <property type="entry name" value="METALLOPEPTIDASE M28 FAMILY MEMBER"/>
    <property type="match status" value="1"/>
</dbReference>
<dbReference type="EMBL" id="LJUJ01000008">
    <property type="protein sequence ID" value="KPK63867.1"/>
    <property type="molecule type" value="Genomic_DNA"/>
</dbReference>
<dbReference type="Gene3D" id="3.40.630.10">
    <property type="entry name" value="Zn peptidases"/>
    <property type="match status" value="1"/>
</dbReference>
<feature type="domain" description="Peptidase M28" evidence="1">
    <location>
        <begin position="212"/>
        <end position="396"/>
    </location>
</feature>
<dbReference type="NCBIfam" id="TIGR04183">
    <property type="entry name" value="Por_Secre_tail"/>
    <property type="match status" value="1"/>
</dbReference>
<accession>A0A0S8FVF9</accession>
<dbReference type="GO" id="GO:0008235">
    <property type="term" value="F:metalloexopeptidase activity"/>
    <property type="evidence" value="ECO:0007669"/>
    <property type="project" value="InterPro"/>
</dbReference>
<sequence length="522" mass="58092">MLKNMAILIMFTIILGLGDTHLVRVELTEQRLTPLAENGLRIIGELEHCAFILADDSEFDDIGSQNYEILDTNPRDGDYYLVHTVDQTLNLTEFGDILTQGNENYLLRVGQNMLEPLLKQKVMLKRLTFTPKVLRDETLLPPVFFNYTVQEMVNLVDADSIFDNVQRLQDYVTRYSTHDSCFAAADYIADKFNTYGCDSVYFQYHTAGHAPNVIGIKHGSVYPDSIYAVICGHFDATSYLAPDIAPGADDNASGTAAVIEAVRVMNGYEFDRSIRYIAFSGEEFGLYGSEYYAQLAHSQGDSILGVLNSDMIAYADMQPETLEVIAKISNPNCEPFADFFIAAADTYTTLLSRKRMTYSMVYSDHAPFWDNGYLALCSIEDWYVVNPYYHTPGDTIGAGYNDHAFCTEVTKAEIATLALLANPVGTGVEEYTETAVQNLTLNVHPNISNGHFTFTINNNQSGNALDIQIYDALGRVVKNMRILDQAAWNGTDDSGRILSEGIYFVGVAGKSKLPKAKIVLLR</sequence>
<evidence type="ECO:0000313" key="2">
    <source>
        <dbReference type="EMBL" id="KPK63867.1"/>
    </source>
</evidence>
<gene>
    <name evidence="2" type="ORF">AMJ83_05310</name>
</gene>
<dbReference type="PATRIC" id="fig|1703779.3.peg.1280"/>
<comment type="caution">
    <text evidence="2">The sequence shown here is derived from an EMBL/GenBank/DDBJ whole genome shotgun (WGS) entry which is preliminary data.</text>
</comment>
<dbReference type="Gene3D" id="2.60.40.4070">
    <property type="match status" value="1"/>
</dbReference>
<reference evidence="2 3" key="1">
    <citation type="journal article" date="2015" name="Microbiome">
        <title>Genomic resolution of linkages in carbon, nitrogen, and sulfur cycling among widespread estuary sediment bacteria.</title>
        <authorList>
            <person name="Baker B.J."/>
            <person name="Lazar C.S."/>
            <person name="Teske A.P."/>
            <person name="Dick G.J."/>
        </authorList>
    </citation>
    <scope>NUCLEOTIDE SEQUENCE [LARGE SCALE GENOMIC DNA]</scope>
    <source>
        <strain evidence="2">SM23_42</strain>
    </source>
</reference>
<protein>
    <recommendedName>
        <fullName evidence="1">Peptidase M28 domain-containing protein</fullName>
    </recommendedName>
</protein>
<evidence type="ECO:0000259" key="1">
    <source>
        <dbReference type="Pfam" id="PF04389"/>
    </source>
</evidence>
<dbReference type="InterPro" id="IPR007484">
    <property type="entry name" value="Peptidase_M28"/>
</dbReference>
<dbReference type="GO" id="GO:0006508">
    <property type="term" value="P:proteolysis"/>
    <property type="evidence" value="ECO:0007669"/>
    <property type="project" value="InterPro"/>
</dbReference>
<dbReference type="STRING" id="1703779.AMJ83_05310"/>